<reference evidence="1 2" key="1">
    <citation type="journal article" date="2019" name="Commun. Biol.">
        <title>The bagworm genome reveals a unique fibroin gene that provides high tensile strength.</title>
        <authorList>
            <person name="Kono N."/>
            <person name="Nakamura H."/>
            <person name="Ohtoshi R."/>
            <person name="Tomita M."/>
            <person name="Numata K."/>
            <person name="Arakawa K."/>
        </authorList>
    </citation>
    <scope>NUCLEOTIDE SEQUENCE [LARGE SCALE GENOMIC DNA]</scope>
</reference>
<evidence type="ECO:0000313" key="2">
    <source>
        <dbReference type="Proteomes" id="UP000299102"/>
    </source>
</evidence>
<dbReference type="AlphaFoldDB" id="A0A4C1WNJ8"/>
<sequence>MSPVRRRPSNPCAIAVRVAEDACASSFTVLLPTNLLNVSCIASACASFDPAPPPSSPFDKCRPCPFAA</sequence>
<dbReference type="Proteomes" id="UP000299102">
    <property type="component" value="Unassembled WGS sequence"/>
</dbReference>
<protein>
    <submittedName>
        <fullName evidence="1">Uncharacterized protein</fullName>
    </submittedName>
</protein>
<name>A0A4C1WNJ8_EUMVA</name>
<dbReference type="EMBL" id="BGZK01000611">
    <property type="protein sequence ID" value="GBP52851.1"/>
    <property type="molecule type" value="Genomic_DNA"/>
</dbReference>
<evidence type="ECO:0000313" key="1">
    <source>
        <dbReference type="EMBL" id="GBP52851.1"/>
    </source>
</evidence>
<keyword evidence="2" id="KW-1185">Reference proteome</keyword>
<proteinExistence type="predicted"/>
<organism evidence="1 2">
    <name type="scientific">Eumeta variegata</name>
    <name type="common">Bagworm moth</name>
    <name type="synonym">Eumeta japonica</name>
    <dbReference type="NCBI Taxonomy" id="151549"/>
    <lineage>
        <taxon>Eukaryota</taxon>
        <taxon>Metazoa</taxon>
        <taxon>Ecdysozoa</taxon>
        <taxon>Arthropoda</taxon>
        <taxon>Hexapoda</taxon>
        <taxon>Insecta</taxon>
        <taxon>Pterygota</taxon>
        <taxon>Neoptera</taxon>
        <taxon>Endopterygota</taxon>
        <taxon>Lepidoptera</taxon>
        <taxon>Glossata</taxon>
        <taxon>Ditrysia</taxon>
        <taxon>Tineoidea</taxon>
        <taxon>Psychidae</taxon>
        <taxon>Oiketicinae</taxon>
        <taxon>Eumeta</taxon>
    </lineage>
</organism>
<comment type="caution">
    <text evidence="1">The sequence shown here is derived from an EMBL/GenBank/DDBJ whole genome shotgun (WGS) entry which is preliminary data.</text>
</comment>
<accession>A0A4C1WNJ8</accession>
<gene>
    <name evidence="1" type="ORF">EVAR_39015_1</name>
</gene>